<accession>A0ABT6L7Y3</accession>
<organism evidence="4 5">
    <name type="scientific">Mycolicibacterium frederiksbergense</name>
    <dbReference type="NCBI Taxonomy" id="117567"/>
    <lineage>
        <taxon>Bacteria</taxon>
        <taxon>Bacillati</taxon>
        <taxon>Actinomycetota</taxon>
        <taxon>Actinomycetes</taxon>
        <taxon>Mycobacteriales</taxon>
        <taxon>Mycobacteriaceae</taxon>
        <taxon>Mycolicibacterium</taxon>
    </lineage>
</organism>
<keyword evidence="2" id="KW-0812">Transmembrane</keyword>
<evidence type="ECO:0000256" key="2">
    <source>
        <dbReference type="SAM" id="Phobius"/>
    </source>
</evidence>
<evidence type="ECO:0000313" key="5">
    <source>
        <dbReference type="Proteomes" id="UP001160130"/>
    </source>
</evidence>
<feature type="compositionally biased region" description="Low complexity" evidence="1">
    <location>
        <begin position="316"/>
        <end position="330"/>
    </location>
</feature>
<sequence>MDIVLGVAMAPTTVRMVLVEGEKADGVTVDHDAFDVTPGDGSATMNAADQVVAAILGTQESATAGGHHLKSIGVTWTDHTDAAALRDTLAAHGIADVMLVSESHAAAALAQAIGRAVGYDTTALLFIDRDTATLSVVRTDDGSVVKVLDRSLHSTDAMAVLAEMAAAVDAADSAPQGMFVVGAGVDVAAVKSHLEHLVSLPVSAPEEPELALARGAALASANAPAFEASTVGLAYSQDPDGTTAGSDYALGELVTEMAPVGDGLSVDLAADEMPLEEGRKPFLLVGSALTGVFVVGVAALVISLAVNIRPTVDQRPAPAQGAVVPSAPAQVPAPAPQAQPVQQAPPPAPPPETIKAPVPVVQEAPAPPPQAPPRTVYVEQPAAVPAPAPEAPAPAPIPVAPAPAPIYDPPIYNPPGYVPPLIVLPGPRLPPLFRPPVDNEPSWRPPWQPQRPSHDEPQTPPWQPGSGNGNGNGNGHGSDDWGPGSNSGGWNPGGSGSGDWNPGRSDSKGSGDWNPGRSGSGGSGDWNPGRSGGSRGGSDGGPLWPFPFGGH</sequence>
<feature type="domain" description="DUF7159" evidence="3">
    <location>
        <begin position="2"/>
        <end position="230"/>
    </location>
</feature>
<evidence type="ECO:0000256" key="1">
    <source>
        <dbReference type="SAM" id="MobiDB-lite"/>
    </source>
</evidence>
<reference evidence="4 5" key="1">
    <citation type="submission" date="2023-04" db="EMBL/GenBank/DDBJ databases">
        <title>Forest soil microbial communities from Buena Vista Peninsula, Colon Province, Panama.</title>
        <authorList>
            <person name="Bouskill N."/>
        </authorList>
    </citation>
    <scope>NUCLEOTIDE SEQUENCE [LARGE SCALE GENOMIC DNA]</scope>
    <source>
        <strain evidence="4 5">AC80</strain>
    </source>
</reference>
<feature type="compositionally biased region" description="Gly residues" evidence="1">
    <location>
        <begin position="485"/>
        <end position="497"/>
    </location>
</feature>
<protein>
    <recommendedName>
        <fullName evidence="3">DUF7159 domain-containing protein</fullName>
    </recommendedName>
</protein>
<comment type="caution">
    <text evidence="4">The sequence shown here is derived from an EMBL/GenBank/DDBJ whole genome shotgun (WGS) entry which is preliminary data.</text>
</comment>
<dbReference type="EMBL" id="JARXVE010000011">
    <property type="protein sequence ID" value="MDH6198475.1"/>
    <property type="molecule type" value="Genomic_DNA"/>
</dbReference>
<feature type="transmembrane region" description="Helical" evidence="2">
    <location>
        <begin position="282"/>
        <end position="306"/>
    </location>
</feature>
<feature type="compositionally biased region" description="Gly residues" evidence="1">
    <location>
        <begin position="518"/>
        <end position="540"/>
    </location>
</feature>
<feature type="region of interest" description="Disordered" evidence="1">
    <location>
        <begin position="316"/>
        <end position="355"/>
    </location>
</feature>
<dbReference type="InterPro" id="IPR055583">
    <property type="entry name" value="DUF7159"/>
</dbReference>
<feature type="region of interest" description="Disordered" evidence="1">
    <location>
        <begin position="433"/>
        <end position="551"/>
    </location>
</feature>
<gene>
    <name evidence="4" type="ORF">M2272_005134</name>
</gene>
<proteinExistence type="predicted"/>
<evidence type="ECO:0000313" key="4">
    <source>
        <dbReference type="EMBL" id="MDH6198475.1"/>
    </source>
</evidence>
<keyword evidence="2" id="KW-0472">Membrane</keyword>
<feature type="compositionally biased region" description="Pro residues" evidence="1">
    <location>
        <begin position="331"/>
        <end position="352"/>
    </location>
</feature>
<feature type="compositionally biased region" description="Gly residues" evidence="1">
    <location>
        <begin position="466"/>
        <end position="476"/>
    </location>
</feature>
<evidence type="ECO:0000259" key="3">
    <source>
        <dbReference type="Pfam" id="PF23717"/>
    </source>
</evidence>
<dbReference type="Proteomes" id="UP001160130">
    <property type="component" value="Unassembled WGS sequence"/>
</dbReference>
<keyword evidence="5" id="KW-1185">Reference proteome</keyword>
<keyword evidence="2" id="KW-1133">Transmembrane helix</keyword>
<dbReference type="RefSeq" id="WP_280835056.1">
    <property type="nucleotide sequence ID" value="NZ_JARXVE010000011.1"/>
</dbReference>
<dbReference type="Pfam" id="PF23717">
    <property type="entry name" value="DUF7159"/>
    <property type="match status" value="1"/>
</dbReference>
<name>A0ABT6L7Y3_9MYCO</name>